<dbReference type="PIRSF" id="PIRSF029171">
    <property type="entry name" value="Esterase_LipA"/>
    <property type="match status" value="1"/>
</dbReference>
<dbReference type="PROSITE" id="PS51257">
    <property type="entry name" value="PROKAR_LIPOPROTEIN"/>
    <property type="match status" value="1"/>
</dbReference>
<name>R7Y424_9ACTN</name>
<dbReference type="Gene3D" id="3.40.50.1820">
    <property type="entry name" value="alpha/beta hydrolase"/>
    <property type="match status" value="2"/>
</dbReference>
<dbReference type="GO" id="GO:0004806">
    <property type="term" value="F:triacylglycerol lipase activity"/>
    <property type="evidence" value="ECO:0007669"/>
    <property type="project" value="InterPro"/>
</dbReference>
<feature type="domain" description="Serine aminopeptidase S33" evidence="2">
    <location>
        <begin position="144"/>
        <end position="353"/>
    </location>
</feature>
<comment type="caution">
    <text evidence="3">The sequence shown here is derived from an EMBL/GenBank/DDBJ whole genome shotgun (WGS) entry which is preliminary data.</text>
</comment>
<dbReference type="PATRIC" id="fig|1316928.3.peg.4190"/>
<evidence type="ECO:0000313" key="3">
    <source>
        <dbReference type="EMBL" id="EON30798.1"/>
    </source>
</evidence>
<dbReference type="AlphaFoldDB" id="R7Y424"/>
<feature type="compositionally biased region" description="Low complexity" evidence="1">
    <location>
        <begin position="28"/>
        <end position="40"/>
    </location>
</feature>
<dbReference type="SUPFAM" id="SSF53474">
    <property type="entry name" value="alpha/beta-Hydrolases"/>
    <property type="match status" value="1"/>
</dbReference>
<dbReference type="Proteomes" id="UP000013569">
    <property type="component" value="Unassembled WGS sequence"/>
</dbReference>
<dbReference type="GO" id="GO:0016042">
    <property type="term" value="P:lipid catabolic process"/>
    <property type="evidence" value="ECO:0007669"/>
    <property type="project" value="InterPro"/>
</dbReference>
<reference evidence="3 4" key="1">
    <citation type="journal article" date="2013" name="Genome Announc.">
        <title>Draft Genome Sequence of a Benzothiophene-Desulfurizing Bacterium, Gordona terrae Strain C-6.</title>
        <authorList>
            <person name="Wang W."/>
            <person name="Ma T."/>
            <person name="Ren Y."/>
            <person name="Li G."/>
        </authorList>
    </citation>
    <scope>NUCLEOTIDE SEQUENCE [LARGE SCALE GENOMIC DNA]</scope>
    <source>
        <strain evidence="3 4">C-6</strain>
    </source>
</reference>
<dbReference type="Pfam" id="PF12146">
    <property type="entry name" value="Hydrolase_4"/>
    <property type="match status" value="1"/>
</dbReference>
<sequence>MSTNGVRVIATMLVIVGLSGCGTQETRATPSVASSSTTAPAPTPELRDDALRQRGKVVELADAPDAWRAVLPIGTIMQRLVYRSVSGVDGTSTSVSGAFFRPGGTPPPGGWPLIAYAHGTTGISSDCGPSDQDSMFGDLTAIGDFLAAGYAVVTTDYQGLGLRPGEQAPHPYLEPRTAAYNVVDAVRAVRSSGADVGARWVAAGRSQGGAAVWSTAEQFARYGDGAGELVGVVAVAPLLDARYFVTRAQEGTLTRAQQHLYPLIIHGVAQVKDSVTVGDHLSGFAGDAVPMCSDGRTALAASAVPDDASLNAVTPRAAQTLYDALGQYALPRVASNVPILAIYGADDNVIPVDIMEDTLGRACDLGDRVLRIRHDQQGHAVDPGPSMASWIRERLSGSSSAGNC</sequence>
<dbReference type="PANTHER" id="PTHR34853:SF1">
    <property type="entry name" value="LIPASE 5"/>
    <property type="match status" value="1"/>
</dbReference>
<evidence type="ECO:0000259" key="2">
    <source>
        <dbReference type="Pfam" id="PF12146"/>
    </source>
</evidence>
<feature type="region of interest" description="Disordered" evidence="1">
    <location>
        <begin position="25"/>
        <end position="48"/>
    </location>
</feature>
<evidence type="ECO:0000313" key="4">
    <source>
        <dbReference type="Proteomes" id="UP000013569"/>
    </source>
</evidence>
<dbReference type="EMBL" id="AQPW01000039">
    <property type="protein sequence ID" value="EON30798.1"/>
    <property type="molecule type" value="Genomic_DNA"/>
</dbReference>
<proteinExistence type="predicted"/>
<dbReference type="InterPro" id="IPR029058">
    <property type="entry name" value="AB_hydrolase_fold"/>
</dbReference>
<dbReference type="InterPro" id="IPR005152">
    <property type="entry name" value="Lipase_secreted"/>
</dbReference>
<dbReference type="PANTHER" id="PTHR34853">
    <property type="match status" value="1"/>
</dbReference>
<dbReference type="InterPro" id="IPR022742">
    <property type="entry name" value="Hydrolase_4"/>
</dbReference>
<accession>R7Y424</accession>
<gene>
    <name evidence="3" type="ORF">GTC6_20730</name>
</gene>
<organism evidence="3 4">
    <name type="scientific">Gordonia terrae C-6</name>
    <dbReference type="NCBI Taxonomy" id="1316928"/>
    <lineage>
        <taxon>Bacteria</taxon>
        <taxon>Bacillati</taxon>
        <taxon>Actinomycetota</taxon>
        <taxon>Actinomycetes</taxon>
        <taxon>Mycobacteriales</taxon>
        <taxon>Gordoniaceae</taxon>
        <taxon>Gordonia</taxon>
    </lineage>
</organism>
<evidence type="ECO:0000256" key="1">
    <source>
        <dbReference type="SAM" id="MobiDB-lite"/>
    </source>
</evidence>
<protein>
    <submittedName>
        <fullName evidence="3">Putative secretory lipase</fullName>
    </submittedName>
</protein>